<keyword evidence="3" id="KW-1185">Reference proteome</keyword>
<accession>A0A6S7GNV0</accession>
<dbReference type="SUPFAM" id="SSF54427">
    <property type="entry name" value="NTF2-like"/>
    <property type="match status" value="1"/>
</dbReference>
<comment type="caution">
    <text evidence="2">The sequence shown here is derived from an EMBL/GenBank/DDBJ whole genome shotgun (WGS) entry which is preliminary data.</text>
</comment>
<evidence type="ECO:0000313" key="2">
    <source>
        <dbReference type="EMBL" id="CAB3991502.1"/>
    </source>
</evidence>
<evidence type="ECO:0000259" key="1">
    <source>
        <dbReference type="Pfam" id="PF14534"/>
    </source>
</evidence>
<proteinExistence type="predicted"/>
<name>A0A6S7GNV0_PARCT</name>
<evidence type="ECO:0000313" key="3">
    <source>
        <dbReference type="Proteomes" id="UP001152795"/>
    </source>
</evidence>
<dbReference type="OrthoDB" id="10045313at2759"/>
<reference evidence="2" key="1">
    <citation type="submission" date="2020-04" db="EMBL/GenBank/DDBJ databases">
        <authorList>
            <person name="Alioto T."/>
            <person name="Alioto T."/>
            <person name="Gomez Garrido J."/>
        </authorList>
    </citation>
    <scope>NUCLEOTIDE SEQUENCE</scope>
    <source>
        <strain evidence="2">A484AB</strain>
    </source>
</reference>
<gene>
    <name evidence="2" type="ORF">PACLA_8A083142</name>
</gene>
<dbReference type="Proteomes" id="UP001152795">
    <property type="component" value="Unassembled WGS sequence"/>
</dbReference>
<sequence>MAEIMQIGRIFQGRYVWRGNVKVYFLFIEEGYEDSLLKIFQKKNQDLYNFIDGSQVEKVLEYYTEDCIILPPAGDTIYGKKDLAKYIEDFKHLCDMIKKEDSTEEEVLGEGDIVTSRASTKAYKEDGSLLFKSKVLTVWKKIDGDWLIYRLMWSYDKPYEFNKKQK</sequence>
<dbReference type="EMBL" id="CACRXK020001862">
    <property type="protein sequence ID" value="CAB3991502.1"/>
    <property type="molecule type" value="Genomic_DNA"/>
</dbReference>
<protein>
    <recommendedName>
        <fullName evidence="1">DUF4440 domain-containing protein</fullName>
    </recommendedName>
</protein>
<feature type="domain" description="DUF4440" evidence="1">
    <location>
        <begin position="56"/>
        <end position="148"/>
    </location>
</feature>
<dbReference type="InterPro" id="IPR032710">
    <property type="entry name" value="NTF2-like_dom_sf"/>
</dbReference>
<dbReference type="InterPro" id="IPR027843">
    <property type="entry name" value="DUF4440"/>
</dbReference>
<dbReference type="Gene3D" id="3.10.450.50">
    <property type="match status" value="1"/>
</dbReference>
<organism evidence="2 3">
    <name type="scientific">Paramuricea clavata</name>
    <name type="common">Red gorgonian</name>
    <name type="synonym">Violescent sea-whip</name>
    <dbReference type="NCBI Taxonomy" id="317549"/>
    <lineage>
        <taxon>Eukaryota</taxon>
        <taxon>Metazoa</taxon>
        <taxon>Cnidaria</taxon>
        <taxon>Anthozoa</taxon>
        <taxon>Octocorallia</taxon>
        <taxon>Malacalcyonacea</taxon>
        <taxon>Plexauridae</taxon>
        <taxon>Paramuricea</taxon>
    </lineage>
</organism>
<dbReference type="AlphaFoldDB" id="A0A6S7GNV0"/>
<dbReference type="Pfam" id="PF14534">
    <property type="entry name" value="DUF4440"/>
    <property type="match status" value="1"/>
</dbReference>